<evidence type="ECO:0000256" key="1">
    <source>
        <dbReference type="SAM" id="Phobius"/>
    </source>
</evidence>
<evidence type="ECO:0000313" key="3">
    <source>
        <dbReference type="Proteomes" id="UP001143480"/>
    </source>
</evidence>
<accession>A0A9W6KV16</accession>
<comment type="caution">
    <text evidence="2">The sequence shown here is derived from an EMBL/GenBank/DDBJ whole genome shotgun (WGS) entry which is preliminary data.</text>
</comment>
<feature type="transmembrane region" description="Helical" evidence="1">
    <location>
        <begin position="113"/>
        <end position="131"/>
    </location>
</feature>
<evidence type="ECO:0000313" key="2">
    <source>
        <dbReference type="EMBL" id="GLL08597.1"/>
    </source>
</evidence>
<organism evidence="2 3">
    <name type="scientific">Dactylosporangium matsuzakiense</name>
    <dbReference type="NCBI Taxonomy" id="53360"/>
    <lineage>
        <taxon>Bacteria</taxon>
        <taxon>Bacillati</taxon>
        <taxon>Actinomycetota</taxon>
        <taxon>Actinomycetes</taxon>
        <taxon>Micromonosporales</taxon>
        <taxon>Micromonosporaceae</taxon>
        <taxon>Dactylosporangium</taxon>
    </lineage>
</organism>
<dbReference type="RefSeq" id="WP_261963265.1">
    <property type="nucleotide sequence ID" value="NZ_BAAAXA010000003.1"/>
</dbReference>
<protein>
    <submittedName>
        <fullName evidence="2">Uncharacterized protein</fullName>
    </submittedName>
</protein>
<dbReference type="EMBL" id="BSFP01000163">
    <property type="protein sequence ID" value="GLL08597.1"/>
    <property type="molecule type" value="Genomic_DNA"/>
</dbReference>
<dbReference type="Proteomes" id="UP001143480">
    <property type="component" value="Unassembled WGS sequence"/>
</dbReference>
<keyword evidence="1" id="KW-0472">Membrane</keyword>
<name>A0A9W6KV16_9ACTN</name>
<keyword evidence="1" id="KW-1133">Transmembrane helix</keyword>
<proteinExistence type="predicted"/>
<dbReference type="AlphaFoldDB" id="A0A9W6KV16"/>
<keyword evidence="1" id="KW-0812">Transmembrane</keyword>
<gene>
    <name evidence="2" type="ORF">GCM10017581_103640</name>
</gene>
<reference evidence="2" key="1">
    <citation type="journal article" date="2014" name="Int. J. Syst. Evol. Microbiol.">
        <title>Complete genome sequence of Corynebacterium casei LMG S-19264T (=DSM 44701T), isolated from a smear-ripened cheese.</title>
        <authorList>
            <consortium name="US DOE Joint Genome Institute (JGI-PGF)"/>
            <person name="Walter F."/>
            <person name="Albersmeier A."/>
            <person name="Kalinowski J."/>
            <person name="Ruckert C."/>
        </authorList>
    </citation>
    <scope>NUCLEOTIDE SEQUENCE</scope>
    <source>
        <strain evidence="2">VKM Ac-1321</strain>
    </source>
</reference>
<sequence>MDRPELVAEVDRAWARPVVMTPVFVLIALVGGASPSFGLRANLLVLTTGGALFWLGMSPHAPRRTSPPRLARGAVWWLVPLLLFGVVEGATFLNGTYAYPTLSRLADPVLEHYWARAGAYYGWLWAFWAMVRR</sequence>
<feature type="transmembrane region" description="Helical" evidence="1">
    <location>
        <begin position="13"/>
        <end position="31"/>
    </location>
</feature>
<feature type="transmembrane region" description="Helical" evidence="1">
    <location>
        <begin position="75"/>
        <end position="93"/>
    </location>
</feature>
<reference evidence="2" key="2">
    <citation type="submission" date="2023-01" db="EMBL/GenBank/DDBJ databases">
        <authorList>
            <person name="Sun Q."/>
            <person name="Evtushenko L."/>
        </authorList>
    </citation>
    <scope>NUCLEOTIDE SEQUENCE</scope>
    <source>
        <strain evidence="2">VKM Ac-1321</strain>
    </source>
</reference>
<keyword evidence="3" id="KW-1185">Reference proteome</keyword>
<feature type="transmembrane region" description="Helical" evidence="1">
    <location>
        <begin position="37"/>
        <end position="55"/>
    </location>
</feature>